<dbReference type="Proteomes" id="UP000562682">
    <property type="component" value="Unassembled WGS sequence"/>
</dbReference>
<keyword evidence="8" id="KW-0812">Transmembrane</keyword>
<feature type="domain" description="TauD/TfdA-like" evidence="9">
    <location>
        <begin position="931"/>
        <end position="1182"/>
    </location>
</feature>
<evidence type="ECO:0000256" key="2">
    <source>
        <dbReference type="ARBA" id="ARBA00022723"/>
    </source>
</evidence>
<dbReference type="PANTHER" id="PTHR40626">
    <property type="entry name" value="MIP31509P"/>
    <property type="match status" value="1"/>
</dbReference>
<comment type="subcellular location">
    <subcellularLocation>
        <location evidence="1">Nucleus</location>
    </subcellularLocation>
</comment>
<proteinExistence type="predicted"/>
<dbReference type="EMBL" id="JAAOAK010000323">
    <property type="protein sequence ID" value="KAF5673940.1"/>
    <property type="molecule type" value="Genomic_DNA"/>
</dbReference>
<evidence type="ECO:0000313" key="11">
    <source>
        <dbReference type="Proteomes" id="UP000562682"/>
    </source>
</evidence>
<keyword evidence="4" id="KW-0863">Zinc-finger</keyword>
<organism evidence="10 11">
    <name type="scientific">Fusarium denticulatum</name>
    <dbReference type="NCBI Taxonomy" id="48507"/>
    <lineage>
        <taxon>Eukaryota</taxon>
        <taxon>Fungi</taxon>
        <taxon>Dikarya</taxon>
        <taxon>Ascomycota</taxon>
        <taxon>Pezizomycotina</taxon>
        <taxon>Sordariomycetes</taxon>
        <taxon>Hypocreomycetidae</taxon>
        <taxon>Hypocreales</taxon>
        <taxon>Nectriaceae</taxon>
        <taxon>Fusarium</taxon>
        <taxon>Fusarium fujikuroi species complex</taxon>
    </lineage>
</organism>
<keyword evidence="8" id="KW-1133">Transmembrane helix</keyword>
<dbReference type="FunFam" id="3.60.130.10:FF:000011">
    <property type="entry name" value="Taurine catabolism dioxygenase TauD"/>
    <property type="match status" value="1"/>
</dbReference>
<dbReference type="GO" id="GO:0005634">
    <property type="term" value="C:nucleus"/>
    <property type="evidence" value="ECO:0007669"/>
    <property type="project" value="UniProtKB-SubCell"/>
</dbReference>
<keyword evidence="2" id="KW-0479">Metal-binding</keyword>
<keyword evidence="3" id="KW-0677">Repeat</keyword>
<evidence type="ECO:0000256" key="7">
    <source>
        <dbReference type="ARBA" id="ARBA00023242"/>
    </source>
</evidence>
<keyword evidence="5" id="KW-0862">Zinc</keyword>
<dbReference type="GO" id="GO:0000981">
    <property type="term" value="F:DNA-binding transcription factor activity, RNA polymerase II-specific"/>
    <property type="evidence" value="ECO:0007669"/>
    <property type="project" value="InterPro"/>
</dbReference>
<dbReference type="GO" id="GO:0016491">
    <property type="term" value="F:oxidoreductase activity"/>
    <property type="evidence" value="ECO:0007669"/>
    <property type="project" value="UniProtKB-KW"/>
</dbReference>
<feature type="transmembrane region" description="Helical" evidence="8">
    <location>
        <begin position="677"/>
        <end position="699"/>
    </location>
</feature>
<keyword evidence="6" id="KW-0560">Oxidoreductase</keyword>
<evidence type="ECO:0000256" key="6">
    <source>
        <dbReference type="ARBA" id="ARBA00023002"/>
    </source>
</evidence>
<dbReference type="InterPro" id="IPR051059">
    <property type="entry name" value="VerF-like"/>
</dbReference>
<dbReference type="SUPFAM" id="SSF51197">
    <property type="entry name" value="Clavaminate synthase-like"/>
    <property type="match status" value="1"/>
</dbReference>
<comment type="caution">
    <text evidence="10">The sequence shown here is derived from an EMBL/GenBank/DDBJ whole genome shotgun (WGS) entry which is preliminary data.</text>
</comment>
<evidence type="ECO:0000256" key="4">
    <source>
        <dbReference type="ARBA" id="ARBA00022771"/>
    </source>
</evidence>
<accession>A0A8H5WWV3</accession>
<dbReference type="InterPro" id="IPR042098">
    <property type="entry name" value="TauD-like_sf"/>
</dbReference>
<dbReference type="GO" id="GO:0000785">
    <property type="term" value="C:chromatin"/>
    <property type="evidence" value="ECO:0007669"/>
    <property type="project" value="TreeGrafter"/>
</dbReference>
<keyword evidence="8" id="KW-0472">Membrane</keyword>
<evidence type="ECO:0000256" key="5">
    <source>
        <dbReference type="ARBA" id="ARBA00022833"/>
    </source>
</evidence>
<evidence type="ECO:0000259" key="9">
    <source>
        <dbReference type="Pfam" id="PF02668"/>
    </source>
</evidence>
<dbReference type="AlphaFoldDB" id="A0A8H5WWV3"/>
<feature type="transmembrane region" description="Helical" evidence="8">
    <location>
        <begin position="787"/>
        <end position="806"/>
    </location>
</feature>
<protein>
    <submittedName>
        <fullName evidence="10">Putative family oxidoreductase</fullName>
    </submittedName>
</protein>
<sequence>MSAFGQNGKALSAVDLLAEDPVYHRPVHARLWTESDQVPGWHHPFLGASLLRDWSYPNQSGHLGNVELIESHQRVYCHPLKSKSHEIVQGIRGVVCHDMRCRGRTINWSPSMECSCIRFFSPPNLDRFMEAFWHFWYPNWPVFHRPTFIATQKPAQLIAALSLIGACVSPEKTDRDQAMLWIEAVGDWIHHDPEFSEDAVPQTDDEVQLLQLELRLDMVRAAYAIILIMTWEGNGKQMTVARRTRFSQVICVARSLFFFPIAQQNVYGGPDPSNHFQSWMLFALREECIRILIYVFLLDCAFVMFFNSAPRMVISELQFSLAKPEACFNALTPEMWLNHLKEWSECQHTHHELTLFEAIRVILKAELKPKDWEMIQKMSLLNLFAITCAFHNLIFHHHHGADYGSTSLSITRGLRNWLQVWTARDVVLVQGQPSQVSHPKPSEGGSTIGFYRYIREYWCLAVIYHHQFDNDPAFKKAATEAAVSCINDYAQRSVFVMFGLYTDFYDESGCAFHAGGRPAEDGFMKHEIASYFLPHFGYTITFPLTHPSALPNQQILLLNFLKNDLRPSQMMKILNSITRRIRRLPSAFSSSALHRTHYTGSLLFNLASFILPALYGTLSKLWVANIDSSMVVLTDAYTYMNTASEAVNEGLPRAAWVIIGDKASRSLGKRLQLTHTLIAFQSVIGLILSIIFVAAASSFANSFVPEEVRDVSTIIALGSVYATAWGVFNTIRWGLIMVPVQALEATASQFIGHNWGDWRRRVDISTRKPQASLKGLRGIIRPAFRSLLIALIFEVPIAIFLTLFGAKPFASYISDSEEVAEVTAYMWQSLDWCYIFYATSTQLATILLATRPRWYLYQSLATRTAKRLKEGNLPTLVPDGFPKQLNGDLVWEGDSVGQSYDWTYKLSEDQLGEIDQALQHFKGLGLSLGHLSTETFPLPKLHLELRKLSDELHKGHGFFVIRGVNVDNYTREENAIIYVGISSHIASQRGRQDSKFNGKPADVVLTHVKDLSAGQDKSAIGSPAYTTDRQVFHTDSGDIVSLFCLETALEGGASRIASTWRVYNELAKTRPDLIHTLSQNWDVENFANPNKKFTTRPLLYHQNATDTLPERVALQYARRYFVGFGALPRSHDIPPITEAQAEALDALHFLGDKLSVSTNFAKGDMQFINNLAVFHARDAFTDSPSQQ</sequence>
<keyword evidence="11" id="KW-1185">Reference proteome</keyword>
<name>A0A8H5WWV3_9HYPO</name>
<dbReference type="GO" id="GO:0008270">
    <property type="term" value="F:zinc ion binding"/>
    <property type="evidence" value="ECO:0007669"/>
    <property type="project" value="UniProtKB-KW"/>
</dbReference>
<evidence type="ECO:0000256" key="8">
    <source>
        <dbReference type="SAM" id="Phobius"/>
    </source>
</evidence>
<evidence type="ECO:0000313" key="10">
    <source>
        <dbReference type="EMBL" id="KAF5673940.1"/>
    </source>
</evidence>
<keyword evidence="7" id="KW-0539">Nucleus</keyword>
<feature type="transmembrane region" description="Helical" evidence="8">
    <location>
        <begin position="711"/>
        <end position="728"/>
    </location>
</feature>
<evidence type="ECO:0000256" key="1">
    <source>
        <dbReference type="ARBA" id="ARBA00004123"/>
    </source>
</evidence>
<dbReference type="Pfam" id="PF02668">
    <property type="entry name" value="TauD"/>
    <property type="match status" value="1"/>
</dbReference>
<dbReference type="PANTHER" id="PTHR40626:SF3">
    <property type="entry name" value="TRANSCRIPTION FACTOR WITH C2H2 AND ZN(2)-CYS(6) DNA BINDING DOMAIN (EUROFUNG)-RELATED"/>
    <property type="match status" value="1"/>
</dbReference>
<gene>
    <name evidence="10" type="ORF">FDENT_10155</name>
</gene>
<evidence type="ECO:0000256" key="3">
    <source>
        <dbReference type="ARBA" id="ARBA00022737"/>
    </source>
</evidence>
<dbReference type="InterPro" id="IPR003819">
    <property type="entry name" value="TauD/TfdA-like"/>
</dbReference>
<reference evidence="10 11" key="1">
    <citation type="submission" date="2020-05" db="EMBL/GenBank/DDBJ databases">
        <title>Identification and distribution of gene clusters putatively required for synthesis of sphingolipid metabolism inhibitors in phylogenetically diverse species of the filamentous fungus Fusarium.</title>
        <authorList>
            <person name="Kim H.-S."/>
            <person name="Busman M."/>
            <person name="Brown D.W."/>
            <person name="Divon H."/>
            <person name="Uhlig S."/>
            <person name="Proctor R.H."/>
        </authorList>
    </citation>
    <scope>NUCLEOTIDE SEQUENCE [LARGE SCALE GENOMIC DNA]</scope>
    <source>
        <strain evidence="10 11">NRRL 25311</strain>
    </source>
</reference>
<dbReference type="GO" id="GO:0000978">
    <property type="term" value="F:RNA polymerase II cis-regulatory region sequence-specific DNA binding"/>
    <property type="evidence" value="ECO:0007669"/>
    <property type="project" value="InterPro"/>
</dbReference>
<dbReference type="Gene3D" id="3.60.130.10">
    <property type="entry name" value="Clavaminate synthase-like"/>
    <property type="match status" value="1"/>
</dbReference>